<sequence length="228" mass="26184">MKITEISYVKPQPTALGIPGELWADICLANTAKQEWPEFLAFEGTKDGFIIDSTDFFNLRLACLELEKKTRHAFGQRFFTSRKFMLTPWSLKALSEISLHSTFSKSLRELSFGPERLTGYALKRPIEDIDEITTVQGFGGWTYRAPLRIPPTWETDFSATFTSLREEQAEMEVGYEDERMLLDVFQNLPNLKIVTVEMVPCLRFNQGIRINPFQNLGWGARALFRQVG</sequence>
<proteinExistence type="predicted"/>
<gene>
    <name evidence="1" type="ORF">BDR25DRAFT_207935</name>
</gene>
<feature type="non-terminal residue" evidence="1">
    <location>
        <position position="228"/>
    </location>
</feature>
<protein>
    <submittedName>
        <fullName evidence="1">Uncharacterized protein</fullName>
    </submittedName>
</protein>
<dbReference type="EMBL" id="MU003492">
    <property type="protein sequence ID" value="KAF2478321.1"/>
    <property type="molecule type" value="Genomic_DNA"/>
</dbReference>
<evidence type="ECO:0000313" key="1">
    <source>
        <dbReference type="EMBL" id="KAF2478321.1"/>
    </source>
</evidence>
<keyword evidence="2" id="KW-1185">Reference proteome</keyword>
<comment type="caution">
    <text evidence="1">The sequence shown here is derived from an EMBL/GenBank/DDBJ whole genome shotgun (WGS) entry which is preliminary data.</text>
</comment>
<dbReference type="Proteomes" id="UP000799755">
    <property type="component" value="Unassembled WGS sequence"/>
</dbReference>
<evidence type="ECO:0000313" key="2">
    <source>
        <dbReference type="Proteomes" id="UP000799755"/>
    </source>
</evidence>
<reference evidence="1" key="1">
    <citation type="journal article" date="2020" name="Stud. Mycol.">
        <title>101 Dothideomycetes genomes: a test case for predicting lifestyles and emergence of pathogens.</title>
        <authorList>
            <person name="Haridas S."/>
            <person name="Albert R."/>
            <person name="Binder M."/>
            <person name="Bloem J."/>
            <person name="Labutti K."/>
            <person name="Salamov A."/>
            <person name="Andreopoulos B."/>
            <person name="Baker S."/>
            <person name="Barry K."/>
            <person name="Bills G."/>
            <person name="Bluhm B."/>
            <person name="Cannon C."/>
            <person name="Castanera R."/>
            <person name="Culley D."/>
            <person name="Daum C."/>
            <person name="Ezra D."/>
            <person name="Gonzalez J."/>
            <person name="Henrissat B."/>
            <person name="Kuo A."/>
            <person name="Liang C."/>
            <person name="Lipzen A."/>
            <person name="Lutzoni F."/>
            <person name="Magnuson J."/>
            <person name="Mondo S."/>
            <person name="Nolan M."/>
            <person name="Ohm R."/>
            <person name="Pangilinan J."/>
            <person name="Park H.-J."/>
            <person name="Ramirez L."/>
            <person name="Alfaro M."/>
            <person name="Sun H."/>
            <person name="Tritt A."/>
            <person name="Yoshinaga Y."/>
            <person name="Zwiers L.-H."/>
            <person name="Turgeon B."/>
            <person name="Goodwin S."/>
            <person name="Spatafora J."/>
            <person name="Crous P."/>
            <person name="Grigoriev I."/>
        </authorList>
    </citation>
    <scope>NUCLEOTIDE SEQUENCE</scope>
    <source>
        <strain evidence="1">ATCC 200398</strain>
    </source>
</reference>
<name>A0ACB6RGI2_9PLEO</name>
<accession>A0ACB6RGI2</accession>
<organism evidence="1 2">
    <name type="scientific">Lindgomyces ingoldianus</name>
    <dbReference type="NCBI Taxonomy" id="673940"/>
    <lineage>
        <taxon>Eukaryota</taxon>
        <taxon>Fungi</taxon>
        <taxon>Dikarya</taxon>
        <taxon>Ascomycota</taxon>
        <taxon>Pezizomycotina</taxon>
        <taxon>Dothideomycetes</taxon>
        <taxon>Pleosporomycetidae</taxon>
        <taxon>Pleosporales</taxon>
        <taxon>Lindgomycetaceae</taxon>
        <taxon>Lindgomyces</taxon>
    </lineage>
</organism>